<evidence type="ECO:0000313" key="4">
    <source>
        <dbReference type="EMBL" id="CAH02382.1"/>
    </source>
</evidence>
<organism evidence="4 5">
    <name type="scientific">Kluyveromyces lactis (strain ATCC 8585 / CBS 2359 / DSM 70799 / NBRC 1267 / NRRL Y-1140 / WM37)</name>
    <name type="common">Yeast</name>
    <name type="synonym">Candida sphaerica</name>
    <dbReference type="NCBI Taxonomy" id="284590"/>
    <lineage>
        <taxon>Eukaryota</taxon>
        <taxon>Fungi</taxon>
        <taxon>Dikarya</taxon>
        <taxon>Ascomycota</taxon>
        <taxon>Saccharomycotina</taxon>
        <taxon>Saccharomycetes</taxon>
        <taxon>Saccharomycetales</taxon>
        <taxon>Saccharomycetaceae</taxon>
        <taxon>Kluyveromyces</taxon>
    </lineage>
</organism>
<dbReference type="Proteomes" id="UP000000598">
    <property type="component" value="Chromosome B"/>
</dbReference>
<dbReference type="InParanoid" id="Q6CVQ0"/>
<proteinExistence type="predicted"/>
<evidence type="ECO:0000259" key="3">
    <source>
        <dbReference type="Pfam" id="PF16796"/>
    </source>
</evidence>
<dbReference type="HOGENOM" id="CLU_025801_0_0_1"/>
<dbReference type="AlphaFoldDB" id="Q6CVQ0"/>
<evidence type="ECO:0000256" key="2">
    <source>
        <dbReference type="SAM" id="MobiDB-lite"/>
    </source>
</evidence>
<dbReference type="OMA" id="CFAYANE"/>
<accession>Q6CVQ0</accession>
<reference evidence="4 5" key="1">
    <citation type="journal article" date="2004" name="Nature">
        <title>Genome evolution in yeasts.</title>
        <authorList>
            <consortium name="Genolevures"/>
            <person name="Dujon B."/>
            <person name="Sherman D."/>
            <person name="Fischer G."/>
            <person name="Durrens P."/>
            <person name="Casaregola S."/>
            <person name="Lafontaine I."/>
            <person name="de Montigny J."/>
            <person name="Marck C."/>
            <person name="Neuveglise C."/>
            <person name="Talla E."/>
            <person name="Goffard N."/>
            <person name="Frangeul L."/>
            <person name="Aigle M."/>
            <person name="Anthouard V."/>
            <person name="Babour A."/>
            <person name="Barbe V."/>
            <person name="Barnay S."/>
            <person name="Blanchin S."/>
            <person name="Beckerich J.M."/>
            <person name="Beyne E."/>
            <person name="Bleykasten C."/>
            <person name="Boisrame A."/>
            <person name="Boyer J."/>
            <person name="Cattolico L."/>
            <person name="Confanioleri F."/>
            <person name="de Daruvar A."/>
            <person name="Despons L."/>
            <person name="Fabre E."/>
            <person name="Fairhead C."/>
            <person name="Ferry-Dumazet H."/>
            <person name="Groppi A."/>
            <person name="Hantraye F."/>
            <person name="Hennequin C."/>
            <person name="Jauniaux N."/>
            <person name="Joyet P."/>
            <person name="Kachouri R."/>
            <person name="Kerrest A."/>
            <person name="Koszul R."/>
            <person name="Lemaire M."/>
            <person name="Lesur I."/>
            <person name="Ma L."/>
            <person name="Muller H."/>
            <person name="Nicaud J.M."/>
            <person name="Nikolski M."/>
            <person name="Oztas S."/>
            <person name="Ozier-Kalogeropoulos O."/>
            <person name="Pellenz S."/>
            <person name="Potier S."/>
            <person name="Richard G.F."/>
            <person name="Straub M.L."/>
            <person name="Suleau A."/>
            <person name="Swennene D."/>
            <person name="Tekaia F."/>
            <person name="Wesolowski-Louvel M."/>
            <person name="Westhof E."/>
            <person name="Wirth B."/>
            <person name="Zeniou-Meyer M."/>
            <person name="Zivanovic I."/>
            <person name="Bolotin-Fukuhara M."/>
            <person name="Thierry A."/>
            <person name="Bouchier C."/>
            <person name="Caudron B."/>
            <person name="Scarpelli C."/>
            <person name="Gaillardin C."/>
            <person name="Weissenbach J."/>
            <person name="Wincker P."/>
            <person name="Souciet J.L."/>
        </authorList>
    </citation>
    <scope>NUCLEOTIDE SEQUENCE [LARGE SCALE GENOMIC DNA]</scope>
    <source>
        <strain evidence="5">ATCC 8585 / CBS 2359 / DSM 70799 / NBRC 1267 / NRRL Y-1140 / WM37</strain>
    </source>
</reference>
<sequence>MNETRIPSINSRKRQKPFSSGSVSGQKKHHPVLANITNMVTTTGTTTVANSSGSKKEQFAPSYQTKSQSTNMRLLNKYFYGDPNVIEEVKKRERKALKDIHLFTKQIEETDSRLESLTSEVIPQLKYNLNKRSIIFKHLKQETMVMQEQLYQLKNDCELKKKNHELITNNLNLEHSINIQEVINQWQLKISDKRHIWELELQKLKQTKPDPAVLKEIEELSTDKAIIENDLKDLKRKNHEQIQSYENELKLRLEKFKEDKKEPLIASIEENKKLKIKINDLKATQEALRDKIRNSVDTELSLQEIIKNKRLELQTLEASLEPVEEKLNQLQLRYKSEKDTTDEVKAKAKLAEAEYNKNYDRMEQEQSQRRILENTIDELDGHIRCFAYLNYDELNDYAVDYMNKCIIGDTDVFYFSRILPRDLVSPSNLFNNECFTFVDSCLKSKKSCNIISINDDLRKDFLRTINERFLKSKVLVQMVVLNDSDLSKDLLNSEDSDLSAVIDEKCIDFHSKRLPIEEVNNFILPDFRGIHVMKFEVFDKEDDFESIFFIQAPTKEIQKMNAIDITKTAVSPVSTFLQSLLLRLESLIIFNFDTPDSSLLQLSQTLHKLPNPK</sequence>
<dbReference type="FunCoup" id="Q6CVQ0">
    <property type="interactions" value="251"/>
</dbReference>
<dbReference type="InterPro" id="IPR031852">
    <property type="entry name" value="Vik1/Cik1_MT-bd"/>
</dbReference>
<protein>
    <submittedName>
        <fullName evidence="4">KLLA0B10329p</fullName>
    </submittedName>
</protein>
<keyword evidence="1" id="KW-0175">Coiled coil</keyword>
<evidence type="ECO:0000313" key="5">
    <source>
        <dbReference type="Proteomes" id="UP000000598"/>
    </source>
</evidence>
<dbReference type="EMBL" id="CR382122">
    <property type="protein sequence ID" value="CAH02382.1"/>
    <property type="molecule type" value="Genomic_DNA"/>
</dbReference>
<feature type="compositionally biased region" description="Polar residues" evidence="2">
    <location>
        <begin position="1"/>
        <end position="10"/>
    </location>
</feature>
<dbReference type="GO" id="GO:0008017">
    <property type="term" value="F:microtubule binding"/>
    <property type="evidence" value="ECO:0007669"/>
    <property type="project" value="InterPro"/>
</dbReference>
<feature type="domain" description="Spindle pole body-associated protein Vik1/Cik1 microtubule binding" evidence="3">
    <location>
        <begin position="362"/>
        <end position="454"/>
    </location>
</feature>
<feature type="region of interest" description="Disordered" evidence="2">
    <location>
        <begin position="1"/>
        <end position="31"/>
    </location>
</feature>
<evidence type="ECO:0000256" key="1">
    <source>
        <dbReference type="SAM" id="Coils"/>
    </source>
</evidence>
<dbReference type="eggNOG" id="ENOG502RIY9">
    <property type="taxonomic scope" value="Eukaryota"/>
</dbReference>
<dbReference type="PaxDb" id="284590-Q6CVQ0"/>
<keyword evidence="5" id="KW-1185">Reference proteome</keyword>
<dbReference type="KEGG" id="kla:KLLA0_B10329g"/>
<dbReference type="Gene3D" id="3.40.850.20">
    <property type="match status" value="1"/>
</dbReference>
<dbReference type="Pfam" id="PF16796">
    <property type="entry name" value="Microtub_bd"/>
    <property type="match status" value="1"/>
</dbReference>
<feature type="coiled-coil region" evidence="1">
    <location>
        <begin position="217"/>
        <end position="382"/>
    </location>
</feature>
<name>Q6CVQ0_KLULA</name>
<gene>
    <name evidence="4" type="ORF">KLLA0_B10329g</name>
</gene>